<evidence type="ECO:0000313" key="7">
    <source>
        <dbReference type="Proteomes" id="UP000215086"/>
    </source>
</evidence>
<dbReference type="InterPro" id="IPR027417">
    <property type="entry name" value="P-loop_NTPase"/>
</dbReference>
<dbReference type="SUPFAM" id="SSF52540">
    <property type="entry name" value="P-loop containing nucleoside triphosphate hydrolases"/>
    <property type="match status" value="1"/>
</dbReference>
<evidence type="ECO:0000256" key="4">
    <source>
        <dbReference type="SAM" id="MobiDB-lite"/>
    </source>
</evidence>
<dbReference type="Pfam" id="PF00005">
    <property type="entry name" value="ABC_tran"/>
    <property type="match status" value="1"/>
</dbReference>
<evidence type="ECO:0000259" key="5">
    <source>
        <dbReference type="PROSITE" id="PS50893"/>
    </source>
</evidence>
<dbReference type="AlphaFoldDB" id="A0A286RJS4"/>
<dbReference type="InterPro" id="IPR003593">
    <property type="entry name" value="AAA+_ATPase"/>
</dbReference>
<dbReference type="PROSITE" id="PS00211">
    <property type="entry name" value="ABC_TRANSPORTER_1"/>
    <property type="match status" value="1"/>
</dbReference>
<feature type="domain" description="ABC transporter" evidence="5">
    <location>
        <begin position="2"/>
        <end position="232"/>
    </location>
</feature>
<dbReference type="PANTHER" id="PTHR42939:SF1">
    <property type="entry name" value="ABC TRANSPORTER ATP-BINDING PROTEIN ALBC-RELATED"/>
    <property type="match status" value="1"/>
</dbReference>
<dbReference type="RefSeq" id="WP_095416055.1">
    <property type="nucleotide sequence ID" value="NZ_CP018477.1"/>
</dbReference>
<protein>
    <submittedName>
        <fullName evidence="6">ABC transporter, ATP-binding protein</fullName>
    </submittedName>
</protein>
<sequence length="310" mass="34192">MIDFWNVSKRYGEKLAVSQLDLHIPPGEVFAFLGPNGAGKTTTIRMLVGLLRPTEGRVSVCGYDATGRDRLAAQCIGYVPDQPYLYDKLTGREFLEFVGQLRGLSRRELAARIEREVARFEIGDFLDELTETYSHGMRQRVVFAAAVLHDPKVIVLDEPTVGLDPRSTKLVKDLLRERAAAGTAVFMSTHTLSIAEEIADRIGIIHHGKLIFVGTVEELRSARASDHASLEEIFLQLTAEERQETNSFSSPAIGTSVGDVGMTSSLIGNRERGTSSQKESDYSACEVTREFLESSSQNGVLATETRPNQQ</sequence>
<feature type="region of interest" description="Disordered" evidence="4">
    <location>
        <begin position="259"/>
        <end position="284"/>
    </location>
</feature>
<keyword evidence="1" id="KW-0813">Transport</keyword>
<keyword evidence="3 6" id="KW-0067">ATP-binding</keyword>
<dbReference type="InterPro" id="IPR017871">
    <property type="entry name" value="ABC_transporter-like_CS"/>
</dbReference>
<name>A0A286RJS4_9BACT</name>
<organism evidence="6 7">
    <name type="scientific">Thermogutta terrifontis</name>
    <dbReference type="NCBI Taxonomy" id="1331910"/>
    <lineage>
        <taxon>Bacteria</taxon>
        <taxon>Pseudomonadati</taxon>
        <taxon>Planctomycetota</taxon>
        <taxon>Planctomycetia</taxon>
        <taxon>Pirellulales</taxon>
        <taxon>Thermoguttaceae</taxon>
        <taxon>Thermogutta</taxon>
    </lineage>
</organism>
<dbReference type="CDD" id="cd03230">
    <property type="entry name" value="ABC_DR_subfamily_A"/>
    <property type="match status" value="1"/>
</dbReference>
<dbReference type="Proteomes" id="UP000215086">
    <property type="component" value="Chromosome"/>
</dbReference>
<dbReference type="PANTHER" id="PTHR42939">
    <property type="entry name" value="ABC TRANSPORTER ATP-BINDING PROTEIN ALBC-RELATED"/>
    <property type="match status" value="1"/>
</dbReference>
<dbReference type="Gene3D" id="3.40.50.300">
    <property type="entry name" value="P-loop containing nucleotide triphosphate hydrolases"/>
    <property type="match status" value="1"/>
</dbReference>
<dbReference type="InterPro" id="IPR051782">
    <property type="entry name" value="ABC_Transporter_VariousFunc"/>
</dbReference>
<reference evidence="6 7" key="1">
    <citation type="journal article" name="Front. Microbiol.">
        <title>Sugar Metabolism of the First Thermophilic Planctomycete Thermogutta terrifontis: Comparative Genomic and Transcriptomic Approaches.</title>
        <authorList>
            <person name="Elcheninov A.G."/>
            <person name="Menzel P."/>
            <person name="Gudbergsdottir S.R."/>
            <person name="Slesarev A.I."/>
            <person name="Kadnikov V.V."/>
            <person name="Krogh A."/>
            <person name="Bonch-Osmolovskaya E.A."/>
            <person name="Peng X."/>
            <person name="Kublanov I.V."/>
        </authorList>
    </citation>
    <scope>NUCLEOTIDE SEQUENCE [LARGE SCALE GENOMIC DNA]</scope>
    <source>
        <strain evidence="6 7">R1</strain>
    </source>
</reference>
<dbReference type="PROSITE" id="PS50893">
    <property type="entry name" value="ABC_TRANSPORTER_2"/>
    <property type="match status" value="1"/>
</dbReference>
<keyword evidence="7" id="KW-1185">Reference proteome</keyword>
<dbReference type="EMBL" id="CP018477">
    <property type="protein sequence ID" value="ASV76219.1"/>
    <property type="molecule type" value="Genomic_DNA"/>
</dbReference>
<evidence type="ECO:0000313" key="6">
    <source>
        <dbReference type="EMBL" id="ASV76219.1"/>
    </source>
</evidence>
<dbReference type="SMART" id="SM00382">
    <property type="entry name" value="AAA"/>
    <property type="match status" value="1"/>
</dbReference>
<keyword evidence="2" id="KW-0547">Nucleotide-binding</keyword>
<evidence type="ECO:0000256" key="2">
    <source>
        <dbReference type="ARBA" id="ARBA00022741"/>
    </source>
</evidence>
<proteinExistence type="predicted"/>
<evidence type="ECO:0000256" key="3">
    <source>
        <dbReference type="ARBA" id="ARBA00022840"/>
    </source>
</evidence>
<dbReference type="GO" id="GO:0016887">
    <property type="term" value="F:ATP hydrolysis activity"/>
    <property type="evidence" value="ECO:0007669"/>
    <property type="project" value="InterPro"/>
</dbReference>
<dbReference type="KEGG" id="ttf:THTE_3618"/>
<dbReference type="InterPro" id="IPR003439">
    <property type="entry name" value="ABC_transporter-like_ATP-bd"/>
</dbReference>
<evidence type="ECO:0000256" key="1">
    <source>
        <dbReference type="ARBA" id="ARBA00022448"/>
    </source>
</evidence>
<accession>A0A286RJS4</accession>
<dbReference type="OrthoDB" id="9795548at2"/>
<gene>
    <name evidence="6" type="ORF">THTE_3618</name>
</gene>
<dbReference type="GO" id="GO:0005524">
    <property type="term" value="F:ATP binding"/>
    <property type="evidence" value="ECO:0007669"/>
    <property type="project" value="UniProtKB-KW"/>
</dbReference>
<feature type="compositionally biased region" description="Basic and acidic residues" evidence="4">
    <location>
        <begin position="269"/>
        <end position="284"/>
    </location>
</feature>